<accession>A0A387BKE8</accession>
<dbReference type="AlphaFoldDB" id="A0A387BKE8"/>
<organism evidence="2 3">
    <name type="scientific">Lactococcus allomyrinae</name>
    <dbReference type="NCBI Taxonomy" id="2419773"/>
    <lineage>
        <taxon>Bacteria</taxon>
        <taxon>Bacillati</taxon>
        <taxon>Bacillota</taxon>
        <taxon>Bacilli</taxon>
        <taxon>Lactobacillales</taxon>
        <taxon>Streptococcaceae</taxon>
        <taxon>Lactococcus</taxon>
    </lineage>
</organism>
<reference evidence="2 3" key="1">
    <citation type="submission" date="2018-09" db="EMBL/GenBank/DDBJ databases">
        <title>Genome sequencing of strain 1JSPR-7.</title>
        <authorList>
            <person name="Heo J."/>
            <person name="Kim S.-J."/>
            <person name="Kwon S.-W."/>
        </authorList>
    </citation>
    <scope>NUCLEOTIDE SEQUENCE [LARGE SCALE GENOMIC DNA]</scope>
    <source>
        <strain evidence="2 3">1JSPR-7</strain>
    </source>
</reference>
<dbReference type="OrthoDB" id="9984022at2"/>
<name>A0A387BKE8_9LACT</name>
<dbReference type="Proteomes" id="UP000269374">
    <property type="component" value="Chromosome"/>
</dbReference>
<dbReference type="EMBL" id="CP032627">
    <property type="protein sequence ID" value="AYG01440.1"/>
    <property type="molecule type" value="Genomic_DNA"/>
</dbReference>
<dbReference type="KEGG" id="lact:D7I46_10385"/>
<sequence>MKKYFRLIFLFLLLLFLTSCSNKHDSHKNIGPYDQFNLTSNVARDQTEKLKKVFGENTTWEFEGAPFGASVTNQYEYSLKLDENTPVSQENFDNIKTKFEPFAEQLLDKMKKVGVENPKISFYIWSVKGGPFQGSENLQFHWILER</sequence>
<evidence type="ECO:0000313" key="3">
    <source>
        <dbReference type="Proteomes" id="UP000269374"/>
    </source>
</evidence>
<dbReference type="PROSITE" id="PS51257">
    <property type="entry name" value="PROKAR_LIPOPROTEIN"/>
    <property type="match status" value="1"/>
</dbReference>
<keyword evidence="1" id="KW-0732">Signal</keyword>
<gene>
    <name evidence="2" type="ORF">D7I46_10385</name>
</gene>
<evidence type="ECO:0000256" key="1">
    <source>
        <dbReference type="SAM" id="SignalP"/>
    </source>
</evidence>
<keyword evidence="3" id="KW-1185">Reference proteome</keyword>
<feature type="chain" id="PRO_5039560080" description="Lipoprotein" evidence="1">
    <location>
        <begin position="22"/>
        <end position="146"/>
    </location>
</feature>
<feature type="signal peptide" evidence="1">
    <location>
        <begin position="1"/>
        <end position="21"/>
    </location>
</feature>
<protein>
    <recommendedName>
        <fullName evidence="4">Lipoprotein</fullName>
    </recommendedName>
</protein>
<evidence type="ECO:0000313" key="2">
    <source>
        <dbReference type="EMBL" id="AYG01440.1"/>
    </source>
</evidence>
<evidence type="ECO:0008006" key="4">
    <source>
        <dbReference type="Google" id="ProtNLM"/>
    </source>
</evidence>
<proteinExistence type="predicted"/>